<dbReference type="PANTHER" id="PTHR48085">
    <property type="entry name" value="CADMIUM/ZINC-TRANSPORTING ATPASE HMA2-RELATED"/>
    <property type="match status" value="1"/>
</dbReference>
<reference evidence="12 13" key="1">
    <citation type="submission" date="2024-03" db="EMBL/GenBank/DDBJ databases">
        <authorList>
            <person name="Plomp N."/>
            <person name="Harmsen H.J."/>
        </authorList>
    </citation>
    <scope>NUCLEOTIDE SEQUENCE [LARGE SCALE GENOMIC DNA]</scope>
    <source>
        <strain evidence="12 13">HTF-76H</strain>
    </source>
</reference>
<dbReference type="SFLD" id="SFLDG00002">
    <property type="entry name" value="C1.7:_P-type_atpase_like"/>
    <property type="match status" value="1"/>
</dbReference>
<dbReference type="Pfam" id="PF00122">
    <property type="entry name" value="E1-E2_ATPase"/>
    <property type="match status" value="1"/>
</dbReference>
<dbReference type="EC" id="7.2.2.21" evidence="8"/>
<dbReference type="SFLD" id="SFLDF00027">
    <property type="entry name" value="p-type_atpase"/>
    <property type="match status" value="1"/>
</dbReference>
<dbReference type="SUPFAM" id="SSF81653">
    <property type="entry name" value="Calcium ATPase, transduction domain A"/>
    <property type="match status" value="1"/>
</dbReference>
<evidence type="ECO:0000256" key="4">
    <source>
        <dbReference type="ARBA" id="ARBA00022692"/>
    </source>
</evidence>
<organism evidence="12 13">
    <name type="scientific">Faecalibacterium taiwanense</name>
    <dbReference type="NCBI Taxonomy" id="3030638"/>
    <lineage>
        <taxon>Bacteria</taxon>
        <taxon>Bacillati</taxon>
        <taxon>Bacillota</taxon>
        <taxon>Clostridia</taxon>
        <taxon>Eubacteriales</taxon>
        <taxon>Oscillospiraceae</taxon>
        <taxon>Faecalibacterium</taxon>
    </lineage>
</organism>
<evidence type="ECO:0000256" key="3">
    <source>
        <dbReference type="ARBA" id="ARBA00022539"/>
    </source>
</evidence>
<dbReference type="SUPFAM" id="SSF56784">
    <property type="entry name" value="HAD-like"/>
    <property type="match status" value="1"/>
</dbReference>
<dbReference type="PRINTS" id="PR00119">
    <property type="entry name" value="CATATPASE"/>
</dbReference>
<keyword evidence="10" id="KW-1003">Cell membrane</keyword>
<evidence type="ECO:0000256" key="2">
    <source>
        <dbReference type="ARBA" id="ARBA00006024"/>
    </source>
</evidence>
<dbReference type="GO" id="GO:0016887">
    <property type="term" value="F:ATP hydrolysis activity"/>
    <property type="evidence" value="ECO:0007669"/>
    <property type="project" value="InterPro"/>
</dbReference>
<proteinExistence type="inferred from homology"/>
<evidence type="ECO:0000256" key="7">
    <source>
        <dbReference type="ARBA" id="ARBA00023136"/>
    </source>
</evidence>
<dbReference type="InterPro" id="IPR027256">
    <property type="entry name" value="P-typ_ATPase_IB"/>
</dbReference>
<keyword evidence="4" id="KW-0812">Transmembrane</keyword>
<keyword evidence="3" id="KW-0104">Cadmium</keyword>
<dbReference type="InterPro" id="IPR001757">
    <property type="entry name" value="P_typ_ATPase"/>
</dbReference>
<dbReference type="InterPro" id="IPR018303">
    <property type="entry name" value="ATPase_P-typ_P_site"/>
</dbReference>
<evidence type="ECO:0000256" key="5">
    <source>
        <dbReference type="ARBA" id="ARBA00022967"/>
    </source>
</evidence>
<name>A0AB35Y1K8_9FIRM</name>
<comment type="catalytic activity">
    <reaction evidence="9">
        <text>Cd(2+)(in) + ATP + H2O = Cd(2+)(out) + ADP + phosphate + H(+)</text>
        <dbReference type="Rhea" id="RHEA:12132"/>
        <dbReference type="ChEBI" id="CHEBI:15377"/>
        <dbReference type="ChEBI" id="CHEBI:15378"/>
        <dbReference type="ChEBI" id="CHEBI:30616"/>
        <dbReference type="ChEBI" id="CHEBI:43474"/>
        <dbReference type="ChEBI" id="CHEBI:48775"/>
        <dbReference type="ChEBI" id="CHEBI:456216"/>
        <dbReference type="EC" id="7.2.2.21"/>
    </reaction>
</comment>
<dbReference type="CDD" id="cd07550">
    <property type="entry name" value="P-type_ATPase_HM"/>
    <property type="match status" value="1"/>
</dbReference>
<dbReference type="InterPro" id="IPR059000">
    <property type="entry name" value="ATPase_P-type_domA"/>
</dbReference>
<feature type="domain" description="P-type ATPase A" evidence="11">
    <location>
        <begin position="194"/>
        <end position="293"/>
    </location>
</feature>
<evidence type="ECO:0000313" key="12">
    <source>
        <dbReference type="EMBL" id="MEJ3691756.1"/>
    </source>
</evidence>
<evidence type="ECO:0000256" key="6">
    <source>
        <dbReference type="ARBA" id="ARBA00022989"/>
    </source>
</evidence>
<dbReference type="NCBIfam" id="TIGR01494">
    <property type="entry name" value="ATPase_P-type"/>
    <property type="match status" value="1"/>
</dbReference>
<protein>
    <recommendedName>
        <fullName evidence="8">Cd(2+)-exporting ATPase</fullName>
        <ecNumber evidence="8">7.2.2.21</ecNumber>
    </recommendedName>
</protein>
<dbReference type="InterPro" id="IPR044492">
    <property type="entry name" value="P_typ_ATPase_HD_dom"/>
</dbReference>
<keyword evidence="6" id="KW-1133">Transmembrane helix</keyword>
<dbReference type="GO" id="GO:0046872">
    <property type="term" value="F:metal ion binding"/>
    <property type="evidence" value="ECO:0007669"/>
    <property type="project" value="UniProtKB-KW"/>
</dbReference>
<dbReference type="InterPro" id="IPR051014">
    <property type="entry name" value="Cation_Transport_ATPase_IB"/>
</dbReference>
<keyword evidence="10" id="KW-0479">Metal-binding</keyword>
<dbReference type="AlphaFoldDB" id="A0AB35Y1K8"/>
<dbReference type="SFLD" id="SFLDS00003">
    <property type="entry name" value="Haloacid_Dehalogenase"/>
    <property type="match status" value="1"/>
</dbReference>
<accession>A0AB35Y1K8</accession>
<dbReference type="InterPro" id="IPR036412">
    <property type="entry name" value="HAD-like_sf"/>
</dbReference>
<dbReference type="Gene3D" id="3.40.1110.10">
    <property type="entry name" value="Calcium-transporting ATPase, cytoplasmic domain N"/>
    <property type="match status" value="1"/>
</dbReference>
<comment type="subcellular location">
    <subcellularLocation>
        <location evidence="10">Cell membrane</location>
    </subcellularLocation>
    <subcellularLocation>
        <location evidence="1">Membrane</location>
        <topology evidence="1">Multi-pass membrane protein</topology>
    </subcellularLocation>
</comment>
<dbReference type="Pfam" id="PF00702">
    <property type="entry name" value="Hydrolase"/>
    <property type="match status" value="1"/>
</dbReference>
<evidence type="ECO:0000313" key="13">
    <source>
        <dbReference type="Proteomes" id="UP001379600"/>
    </source>
</evidence>
<dbReference type="GO" id="GO:0005524">
    <property type="term" value="F:ATP binding"/>
    <property type="evidence" value="ECO:0007669"/>
    <property type="project" value="UniProtKB-UniRule"/>
</dbReference>
<dbReference type="GO" id="GO:0005886">
    <property type="term" value="C:plasma membrane"/>
    <property type="evidence" value="ECO:0007669"/>
    <property type="project" value="UniProtKB-SubCell"/>
</dbReference>
<comment type="caution">
    <text evidence="12">The sequence shown here is derived from an EMBL/GenBank/DDBJ whole genome shotgun (WGS) entry which is preliminary data.</text>
</comment>
<evidence type="ECO:0000256" key="10">
    <source>
        <dbReference type="RuleBase" id="RU362081"/>
    </source>
</evidence>
<dbReference type="PROSITE" id="PS00154">
    <property type="entry name" value="ATPASE_E1_E2"/>
    <property type="match status" value="1"/>
</dbReference>
<dbReference type="PRINTS" id="PR00120">
    <property type="entry name" value="HATPASE"/>
</dbReference>
<dbReference type="RefSeq" id="WP_337679896.1">
    <property type="nucleotide sequence ID" value="NZ_JBBFKB010000025.1"/>
</dbReference>
<keyword evidence="10" id="KW-0547">Nucleotide-binding</keyword>
<evidence type="ECO:0000256" key="1">
    <source>
        <dbReference type="ARBA" id="ARBA00004141"/>
    </source>
</evidence>
<comment type="similarity">
    <text evidence="2 10">Belongs to the cation transport ATPase (P-type) (TC 3.A.3) family. Type IB subfamily.</text>
</comment>
<evidence type="ECO:0000259" key="11">
    <source>
        <dbReference type="Pfam" id="PF00122"/>
    </source>
</evidence>
<dbReference type="Gene3D" id="3.40.50.1000">
    <property type="entry name" value="HAD superfamily/HAD-like"/>
    <property type="match status" value="1"/>
</dbReference>
<evidence type="ECO:0000256" key="9">
    <source>
        <dbReference type="ARBA" id="ARBA00049338"/>
    </source>
</evidence>
<dbReference type="InterPro" id="IPR023299">
    <property type="entry name" value="ATPase_P-typ_cyto_dom_N"/>
</dbReference>
<keyword evidence="10" id="KW-0067">ATP-binding</keyword>
<dbReference type="EMBL" id="JBBFKC010000010">
    <property type="protein sequence ID" value="MEJ3691756.1"/>
    <property type="molecule type" value="Genomic_DNA"/>
</dbReference>
<dbReference type="GO" id="GO:0008551">
    <property type="term" value="F:P-type cadmium transporter activity"/>
    <property type="evidence" value="ECO:0007669"/>
    <property type="project" value="UniProtKB-EC"/>
</dbReference>
<evidence type="ECO:0000256" key="8">
    <source>
        <dbReference type="ARBA" id="ARBA00039103"/>
    </source>
</evidence>
<dbReference type="InterPro" id="IPR023214">
    <property type="entry name" value="HAD_sf"/>
</dbReference>
<keyword evidence="7" id="KW-0472">Membrane</keyword>
<keyword evidence="5" id="KW-1278">Translocase</keyword>
<dbReference type="InterPro" id="IPR008250">
    <property type="entry name" value="ATPase_P-typ_transduc_dom_A_sf"/>
</dbReference>
<dbReference type="Gene3D" id="2.70.150.10">
    <property type="entry name" value="Calcium-transporting ATPase, cytoplasmic transduction domain A"/>
    <property type="match status" value="1"/>
</dbReference>
<dbReference type="Proteomes" id="UP001379600">
    <property type="component" value="Unassembled WGS sequence"/>
</dbReference>
<gene>
    <name evidence="12" type="ORF">WF787_11120</name>
</gene>
<sequence>MKCTILHEGKGRMRVHVENVRMTLHRADVLEAYLNHNDAIVHAAVYERTGDVVITYTGKRTAAIAILAGYKFDVAEYDALVTSADSRRLNREYQDKMFDLVAGRCLRKLFLPAPLDAAYTAFRSIHFLWKGVRCVLSRRLEVEVLDALSIGVSLLRGDFGTAGSVMFLLNLGSLLEEWTRKKSLDDLARSMALNVDKVWVRSQGTEVLVPLTKVRSGDEVVVRSGNMIPLDGTVLEGEAMVNQAALTGEAMPVRKTEGSTLYAGTVVEEGECVFIAKAEGGSNRYDKIVAMIEESEKLKSSTENRALVLADKLVPWCLGATVVTYLLTRNATRAISCLMVDFSCALKLSMPLAVLSAMRECGSYHITVKGGKYLEALSQADTIVFDKTGTLTRATPQVVEVVPFSGCNEREVLQLAACLEEHFPHSMANAVVRAAKERGISHEEMHSEVEYIVAHGIASRVGGERVVIGSHHFVFEDEKCTIPTAEQQKFDALKPEHSHLYMAASGQLVGVICISDPLRPEAAAVLNGLRALGIRNTVMMTGDSERTAAAIAKQVGVDRFFAEVLPEDKANFVQQAKAEGHTVVMIGDGINDSPALSAADIGIAINSGAAIAREIADVTIKADSLEELVALKAIANSLQKRVHANYRFVLTFNSTLIALGALGILQPASSAMLHNLSTIGISLKSMTNLLPENKAPQLKA</sequence>
<dbReference type="NCBIfam" id="TIGR01525">
    <property type="entry name" value="ATPase-IB_hvy"/>
    <property type="match status" value="1"/>
</dbReference>
<dbReference type="PANTHER" id="PTHR48085:SF5">
    <property type="entry name" value="CADMIUM_ZINC-TRANSPORTING ATPASE HMA4-RELATED"/>
    <property type="match status" value="1"/>
</dbReference>
<keyword evidence="13" id="KW-1185">Reference proteome</keyword>